<dbReference type="Gene3D" id="3.40.50.300">
    <property type="entry name" value="P-loop containing nucleotide triphosphate hydrolases"/>
    <property type="match status" value="1"/>
</dbReference>
<dbReference type="PROSITE" id="PS00211">
    <property type="entry name" value="ABC_TRANSPORTER_1"/>
    <property type="match status" value="1"/>
</dbReference>
<dbReference type="PROSITE" id="PS50929">
    <property type="entry name" value="ABC_TM1F"/>
    <property type="match status" value="1"/>
</dbReference>
<dbReference type="InterPro" id="IPR017871">
    <property type="entry name" value="ABC_transporter-like_CS"/>
</dbReference>
<evidence type="ECO:0000256" key="5">
    <source>
        <dbReference type="ARBA" id="ARBA00022840"/>
    </source>
</evidence>
<keyword evidence="2" id="KW-0813">Transport</keyword>
<dbReference type="InterPro" id="IPR003439">
    <property type="entry name" value="ABC_transporter-like_ATP-bd"/>
</dbReference>
<dbReference type="PANTHER" id="PTHR24221:SF654">
    <property type="entry name" value="ATP-BINDING CASSETTE SUB-FAMILY B MEMBER 6"/>
    <property type="match status" value="1"/>
</dbReference>
<accession>A0AA35TWF2</accession>
<evidence type="ECO:0000259" key="10">
    <source>
        <dbReference type="PROSITE" id="PS50893"/>
    </source>
</evidence>
<dbReference type="InterPro" id="IPR036640">
    <property type="entry name" value="ABC1_TM_sf"/>
</dbReference>
<evidence type="ECO:0000259" key="11">
    <source>
        <dbReference type="PROSITE" id="PS50929"/>
    </source>
</evidence>
<keyword evidence="3 9" id="KW-0812">Transmembrane</keyword>
<evidence type="ECO:0000256" key="6">
    <source>
        <dbReference type="ARBA" id="ARBA00022989"/>
    </source>
</evidence>
<name>A0AA35TWF2_GEOBA</name>
<organism evidence="12 13">
    <name type="scientific">Geodia barretti</name>
    <name type="common">Barrett's horny sponge</name>
    <dbReference type="NCBI Taxonomy" id="519541"/>
    <lineage>
        <taxon>Eukaryota</taxon>
        <taxon>Metazoa</taxon>
        <taxon>Porifera</taxon>
        <taxon>Demospongiae</taxon>
        <taxon>Heteroscleromorpha</taxon>
        <taxon>Tetractinellida</taxon>
        <taxon>Astrophorina</taxon>
        <taxon>Geodiidae</taxon>
        <taxon>Geodia</taxon>
    </lineage>
</organism>
<dbReference type="FunFam" id="3.40.50.300:FF:000287">
    <property type="entry name" value="Multidrug ABC transporter ATP-binding protein"/>
    <property type="match status" value="1"/>
</dbReference>
<keyword evidence="5" id="KW-0067">ATP-binding</keyword>
<dbReference type="PANTHER" id="PTHR24221">
    <property type="entry name" value="ATP-BINDING CASSETTE SUB-FAMILY B"/>
    <property type="match status" value="1"/>
</dbReference>
<dbReference type="InterPro" id="IPR039421">
    <property type="entry name" value="Type_1_exporter"/>
</dbReference>
<dbReference type="SUPFAM" id="SSF90123">
    <property type="entry name" value="ABC transporter transmembrane region"/>
    <property type="match status" value="1"/>
</dbReference>
<keyword evidence="13" id="KW-1185">Reference proteome</keyword>
<dbReference type="GO" id="GO:0005524">
    <property type="term" value="F:ATP binding"/>
    <property type="evidence" value="ECO:0007669"/>
    <property type="project" value="UniProtKB-KW"/>
</dbReference>
<proteinExistence type="inferred from homology"/>
<evidence type="ECO:0000256" key="7">
    <source>
        <dbReference type="ARBA" id="ARBA00023136"/>
    </source>
</evidence>
<dbReference type="Gene3D" id="1.20.1560.10">
    <property type="entry name" value="ABC transporter type 1, transmembrane domain"/>
    <property type="match status" value="1"/>
</dbReference>
<comment type="subcellular location">
    <subcellularLocation>
        <location evidence="1">Membrane</location>
        <topology evidence="1">Multi-pass membrane protein</topology>
    </subcellularLocation>
</comment>
<evidence type="ECO:0000256" key="4">
    <source>
        <dbReference type="ARBA" id="ARBA00022741"/>
    </source>
</evidence>
<evidence type="ECO:0000313" key="12">
    <source>
        <dbReference type="EMBL" id="CAI8055142.1"/>
    </source>
</evidence>
<dbReference type="SMART" id="SM00382">
    <property type="entry name" value="AAA"/>
    <property type="match status" value="1"/>
</dbReference>
<protein>
    <submittedName>
        <fullName evidence="12">ATP-dependent lipid A-core flippase</fullName>
    </submittedName>
</protein>
<keyword evidence="4" id="KW-0547">Nucleotide-binding</keyword>
<evidence type="ECO:0000313" key="13">
    <source>
        <dbReference type="Proteomes" id="UP001174909"/>
    </source>
</evidence>
<keyword evidence="7 9" id="KW-0472">Membrane</keyword>
<comment type="similarity">
    <text evidence="8">Belongs to the ABC transporter superfamily. ABCB family. Heavy Metal importer (TC 3.A.1.210) subfamily.</text>
</comment>
<dbReference type="GO" id="GO:0016887">
    <property type="term" value="F:ATP hydrolysis activity"/>
    <property type="evidence" value="ECO:0007669"/>
    <property type="project" value="InterPro"/>
</dbReference>
<evidence type="ECO:0000256" key="8">
    <source>
        <dbReference type="ARBA" id="ARBA00024363"/>
    </source>
</evidence>
<feature type="domain" description="ABC transporter" evidence="10">
    <location>
        <begin position="156"/>
        <end position="390"/>
    </location>
</feature>
<dbReference type="InterPro" id="IPR027417">
    <property type="entry name" value="P-loop_NTPase"/>
</dbReference>
<evidence type="ECO:0000256" key="1">
    <source>
        <dbReference type="ARBA" id="ARBA00004141"/>
    </source>
</evidence>
<dbReference type="PROSITE" id="PS50893">
    <property type="entry name" value="ABC_TRANSPORTER_2"/>
    <property type="match status" value="1"/>
</dbReference>
<comment type="caution">
    <text evidence="12">The sequence shown here is derived from an EMBL/GenBank/DDBJ whole genome shotgun (WGS) entry which is preliminary data.</text>
</comment>
<dbReference type="Pfam" id="PF00664">
    <property type="entry name" value="ABC_membrane"/>
    <property type="match status" value="1"/>
</dbReference>
<evidence type="ECO:0000256" key="3">
    <source>
        <dbReference type="ARBA" id="ARBA00022692"/>
    </source>
</evidence>
<reference evidence="12" key="1">
    <citation type="submission" date="2023-03" db="EMBL/GenBank/DDBJ databases">
        <authorList>
            <person name="Steffen K."/>
            <person name="Cardenas P."/>
        </authorList>
    </citation>
    <scope>NUCLEOTIDE SEQUENCE</scope>
</reference>
<dbReference type="EMBL" id="CASHTH010004249">
    <property type="protein sequence ID" value="CAI8055142.1"/>
    <property type="molecule type" value="Genomic_DNA"/>
</dbReference>
<dbReference type="SUPFAM" id="SSF52540">
    <property type="entry name" value="P-loop containing nucleoside triphosphate hydrolases"/>
    <property type="match status" value="1"/>
</dbReference>
<dbReference type="GO" id="GO:0140359">
    <property type="term" value="F:ABC-type transporter activity"/>
    <property type="evidence" value="ECO:0007669"/>
    <property type="project" value="InterPro"/>
</dbReference>
<keyword evidence="6 9" id="KW-1133">Transmembrane helix</keyword>
<dbReference type="AlphaFoldDB" id="A0AA35TWF2"/>
<sequence>MRRIWPRWHAKWSRLSSHLNESISGIRVVKAFAQEDREAMRFNTRNEELWAVSVTGERNWHIFFAVMNFLLGFGMFFIWYFGGMQILREELTYGILLAFTRYLWQLYRPLQFFSQINNFITRAFAGAERIFEILDTRSELSEDPEATPMPQMEGRVAFKDVTFGYDPGKPVLNEINLDVKPGEMIGLVGKSGVGKSTMINLICRFYDVNRGSINIDGVDIRKIRLEDLRRHIGMVHQDIFLFDGTIAENIGYGKPGATLDEIVNAAIAAEAHEFISIKPDGYDTKVGERGGQLSGGEKQRIAIARAVLHDPKILILDEATSSLDSATEKKIQAAIARLVKGRTTFAIAHRLSTLYNADRLIVLDDGKVAEVGTHEELMDRKGIFYNLVHTQQQTSAIVAVGGGKDDPSQDGR</sequence>
<feature type="domain" description="ABC transmembrane type-1" evidence="11">
    <location>
        <begin position="1"/>
        <end position="122"/>
    </location>
</feature>
<evidence type="ECO:0000256" key="2">
    <source>
        <dbReference type="ARBA" id="ARBA00022448"/>
    </source>
</evidence>
<dbReference type="InterPro" id="IPR003593">
    <property type="entry name" value="AAA+_ATPase"/>
</dbReference>
<dbReference type="GO" id="GO:0016020">
    <property type="term" value="C:membrane"/>
    <property type="evidence" value="ECO:0007669"/>
    <property type="project" value="UniProtKB-SubCell"/>
</dbReference>
<dbReference type="Pfam" id="PF00005">
    <property type="entry name" value="ABC_tran"/>
    <property type="match status" value="1"/>
</dbReference>
<dbReference type="Proteomes" id="UP001174909">
    <property type="component" value="Unassembled WGS sequence"/>
</dbReference>
<evidence type="ECO:0000256" key="9">
    <source>
        <dbReference type="SAM" id="Phobius"/>
    </source>
</evidence>
<feature type="transmembrane region" description="Helical" evidence="9">
    <location>
        <begin position="60"/>
        <end position="79"/>
    </location>
</feature>
<gene>
    <name evidence="12" type="ORF">GBAR_LOCUS30106</name>
</gene>
<dbReference type="InterPro" id="IPR011527">
    <property type="entry name" value="ABC1_TM_dom"/>
</dbReference>